<sequence>MTGTDLVSYLEELDFNAHPSKWNGEKDNTAASRRIYDAVAPVIDKIEAATSPDAPEPQISIDDTIKDKK</sequence>
<reference evidence="2 3" key="1">
    <citation type="submission" date="2024-06" db="EMBL/GenBank/DDBJ databases">
        <title>The Natural Products Discovery Center: Release of the First 8490 Sequenced Strains for Exploring Actinobacteria Biosynthetic Diversity.</title>
        <authorList>
            <person name="Kalkreuter E."/>
            <person name="Kautsar S.A."/>
            <person name="Yang D."/>
            <person name="Bader C.D."/>
            <person name="Teijaro C.N."/>
            <person name="Fluegel L."/>
            <person name="Davis C.M."/>
            <person name="Simpson J.R."/>
            <person name="Lauterbach L."/>
            <person name="Steele A.D."/>
            <person name="Gui C."/>
            <person name="Meng S."/>
            <person name="Li G."/>
            <person name="Viehrig K."/>
            <person name="Ye F."/>
            <person name="Su P."/>
            <person name="Kiefer A.F."/>
            <person name="Nichols A."/>
            <person name="Cepeda A.J."/>
            <person name="Yan W."/>
            <person name="Fan B."/>
            <person name="Jiang Y."/>
            <person name="Adhikari A."/>
            <person name="Zheng C.-J."/>
            <person name="Schuster L."/>
            <person name="Cowan T.M."/>
            <person name="Smanski M.J."/>
            <person name="Chevrette M.G."/>
            <person name="De Carvalho L.P.S."/>
            <person name="Shen B."/>
        </authorList>
    </citation>
    <scope>NUCLEOTIDE SEQUENCE [LARGE SCALE GENOMIC DNA]</scope>
    <source>
        <strain evidence="2 3">NPDC052768</strain>
    </source>
</reference>
<gene>
    <name evidence="2" type="ORF">AB0K95_32590</name>
</gene>
<name>A0ABV3JP61_9ACTN</name>
<evidence type="ECO:0000256" key="1">
    <source>
        <dbReference type="SAM" id="MobiDB-lite"/>
    </source>
</evidence>
<feature type="region of interest" description="Disordered" evidence="1">
    <location>
        <begin position="47"/>
        <end position="69"/>
    </location>
</feature>
<dbReference type="RefSeq" id="WP_364027647.1">
    <property type="nucleotide sequence ID" value="NZ_JBFATD010000002.1"/>
</dbReference>
<evidence type="ECO:0000313" key="3">
    <source>
        <dbReference type="Proteomes" id="UP001552527"/>
    </source>
</evidence>
<protein>
    <submittedName>
        <fullName evidence="2">Uncharacterized protein</fullName>
    </submittedName>
</protein>
<dbReference type="Proteomes" id="UP001552527">
    <property type="component" value="Unassembled WGS sequence"/>
</dbReference>
<proteinExistence type="predicted"/>
<accession>A0ABV3JP61</accession>
<dbReference type="EMBL" id="JBFATE010000025">
    <property type="protein sequence ID" value="MEV5249951.1"/>
    <property type="molecule type" value="Genomic_DNA"/>
</dbReference>
<comment type="caution">
    <text evidence="2">The sequence shown here is derived from an EMBL/GenBank/DDBJ whole genome shotgun (WGS) entry which is preliminary data.</text>
</comment>
<keyword evidence="3" id="KW-1185">Reference proteome</keyword>
<evidence type="ECO:0000313" key="2">
    <source>
        <dbReference type="EMBL" id="MEV5249951.1"/>
    </source>
</evidence>
<organism evidence="2 3">
    <name type="scientific">Streptomyces werraensis</name>
    <dbReference type="NCBI Taxonomy" id="68284"/>
    <lineage>
        <taxon>Bacteria</taxon>
        <taxon>Bacillati</taxon>
        <taxon>Actinomycetota</taxon>
        <taxon>Actinomycetes</taxon>
        <taxon>Kitasatosporales</taxon>
        <taxon>Streptomycetaceae</taxon>
        <taxon>Streptomyces</taxon>
    </lineage>
</organism>